<evidence type="ECO:0000313" key="1">
    <source>
        <dbReference type="EMBL" id="TYS68831.1"/>
    </source>
</evidence>
<dbReference type="RefSeq" id="WP_148987684.1">
    <property type="nucleotide sequence ID" value="NZ_VTEV01000003.1"/>
</dbReference>
<sequence>MYGLFSFNSEDFTFPIDEAVHKVRGKYWDKKIKEDFELRKRQALGMFREQVERNRSRNTVFKIADVCKLPIMTVCDLEAKYLKEIHDRNKSARERLSRFLEYFGTTPTKFEALSGIKVVAFLEGENLSDKELREIHSFLDRLNSIEI</sequence>
<accession>A0A5D4T1J3</accession>
<dbReference type="Proteomes" id="UP000322524">
    <property type="component" value="Unassembled WGS sequence"/>
</dbReference>
<organism evidence="1 2">
    <name type="scientific">Sutcliffiella horikoshii</name>
    <dbReference type="NCBI Taxonomy" id="79883"/>
    <lineage>
        <taxon>Bacteria</taxon>
        <taxon>Bacillati</taxon>
        <taxon>Bacillota</taxon>
        <taxon>Bacilli</taxon>
        <taxon>Bacillales</taxon>
        <taxon>Bacillaceae</taxon>
        <taxon>Sutcliffiella</taxon>
    </lineage>
</organism>
<dbReference type="OrthoDB" id="9917108at2"/>
<proteinExistence type="predicted"/>
<gene>
    <name evidence="1" type="ORF">FZC76_07790</name>
</gene>
<name>A0A5D4T1J3_9BACI</name>
<comment type="caution">
    <text evidence="1">The sequence shown here is derived from an EMBL/GenBank/DDBJ whole genome shotgun (WGS) entry which is preliminary data.</text>
</comment>
<dbReference type="AlphaFoldDB" id="A0A5D4T1J3"/>
<reference evidence="1 2" key="1">
    <citation type="submission" date="2019-08" db="EMBL/GenBank/DDBJ databases">
        <title>Bacillus genomes from the desert of Cuatro Cienegas, Coahuila.</title>
        <authorList>
            <person name="Olmedo-Alvarez G."/>
        </authorList>
    </citation>
    <scope>NUCLEOTIDE SEQUENCE [LARGE SCALE GENOMIC DNA]</scope>
    <source>
        <strain evidence="1 2">CH28_1T</strain>
    </source>
</reference>
<evidence type="ECO:0000313" key="2">
    <source>
        <dbReference type="Proteomes" id="UP000322524"/>
    </source>
</evidence>
<dbReference type="EMBL" id="VTEV01000003">
    <property type="protein sequence ID" value="TYS68831.1"/>
    <property type="molecule type" value="Genomic_DNA"/>
</dbReference>
<protein>
    <submittedName>
        <fullName evidence="1">Uncharacterized protein</fullName>
    </submittedName>
</protein>